<evidence type="ECO:0000259" key="3">
    <source>
        <dbReference type="Pfam" id="PF01408"/>
    </source>
</evidence>
<name>A0ABW0WZJ1_9ACTN</name>
<reference evidence="6" key="1">
    <citation type="journal article" date="2019" name="Int. J. Syst. Evol. Microbiol.">
        <title>The Global Catalogue of Microorganisms (GCM) 10K type strain sequencing project: providing services to taxonomists for standard genome sequencing and annotation.</title>
        <authorList>
            <consortium name="The Broad Institute Genomics Platform"/>
            <consortium name="The Broad Institute Genome Sequencing Center for Infectious Disease"/>
            <person name="Wu L."/>
            <person name="Ma J."/>
        </authorList>
    </citation>
    <scope>NUCLEOTIDE SEQUENCE [LARGE SCALE GENOMIC DNA]</scope>
    <source>
        <strain evidence="6">CGMCC 4.1437</strain>
    </source>
</reference>
<dbReference type="Gene3D" id="3.30.360.10">
    <property type="entry name" value="Dihydrodipicolinate Reductase, domain 2"/>
    <property type="match status" value="1"/>
</dbReference>
<accession>A0ABW0WZJ1</accession>
<dbReference type="SUPFAM" id="SSF55347">
    <property type="entry name" value="Glyceraldehyde-3-phosphate dehydrogenase-like, C-terminal domain"/>
    <property type="match status" value="1"/>
</dbReference>
<dbReference type="RefSeq" id="WP_380224620.1">
    <property type="nucleotide sequence ID" value="NZ_JBHSOF010000007.1"/>
</dbReference>
<dbReference type="EMBL" id="JBHSOF010000007">
    <property type="protein sequence ID" value="MFC5662978.1"/>
    <property type="molecule type" value="Genomic_DNA"/>
</dbReference>
<dbReference type="PANTHER" id="PTHR22604">
    <property type="entry name" value="OXIDOREDUCTASES"/>
    <property type="match status" value="1"/>
</dbReference>
<sequence>MANWGFLGAGSIAASSLAPAVHAADGPRLHAVAATDAQRAKALDPARVYTRYEDLLDDPAVDVVYIALHNSAHRPWVERALRAGKHVLCEKPLGLTAAEVTAMTATARSTGRLLVEAAWNRWHPRTRDLESMITGGAIGTVHTVTARFDGLAPAPGNYRLDATLGGGALYDVGYYAVSAALAAFAWQAPDVVRAEQDHWETGSADSATRFLLTFPSRGMAEVGCSLTGDMSETFTTTGTSGSLTLTPPAFCAGAAPSTLTTTGGGLPRHYPAQDPYRLMVESVDSAADGDTSAHLVPLAESLLIARTLDAVRSRVASGDLPSPRH</sequence>
<organism evidence="5 6">
    <name type="scientific">Kitasatospora misakiensis</name>
    <dbReference type="NCBI Taxonomy" id="67330"/>
    <lineage>
        <taxon>Bacteria</taxon>
        <taxon>Bacillati</taxon>
        <taxon>Actinomycetota</taxon>
        <taxon>Actinomycetes</taxon>
        <taxon>Kitasatosporales</taxon>
        <taxon>Streptomycetaceae</taxon>
        <taxon>Kitasatospora</taxon>
    </lineage>
</organism>
<dbReference type="Pfam" id="PF22725">
    <property type="entry name" value="GFO_IDH_MocA_C3"/>
    <property type="match status" value="1"/>
</dbReference>
<evidence type="ECO:0000256" key="1">
    <source>
        <dbReference type="ARBA" id="ARBA00010928"/>
    </source>
</evidence>
<dbReference type="Gene3D" id="3.40.50.720">
    <property type="entry name" value="NAD(P)-binding Rossmann-like Domain"/>
    <property type="match status" value="1"/>
</dbReference>
<dbReference type="Pfam" id="PF01408">
    <property type="entry name" value="GFO_IDH_MocA"/>
    <property type="match status" value="1"/>
</dbReference>
<evidence type="ECO:0000313" key="5">
    <source>
        <dbReference type="EMBL" id="MFC5662978.1"/>
    </source>
</evidence>
<dbReference type="InterPro" id="IPR055170">
    <property type="entry name" value="GFO_IDH_MocA-like_dom"/>
</dbReference>
<feature type="domain" description="Gfo/Idh/MocA-like oxidoreductase N-terminal" evidence="3">
    <location>
        <begin position="3"/>
        <end position="114"/>
    </location>
</feature>
<comment type="similarity">
    <text evidence="1">Belongs to the Gfo/Idh/MocA family.</text>
</comment>
<evidence type="ECO:0000256" key="2">
    <source>
        <dbReference type="ARBA" id="ARBA00023002"/>
    </source>
</evidence>
<keyword evidence="6" id="KW-1185">Reference proteome</keyword>
<dbReference type="InterPro" id="IPR036291">
    <property type="entry name" value="NAD(P)-bd_dom_sf"/>
</dbReference>
<dbReference type="Proteomes" id="UP001595975">
    <property type="component" value="Unassembled WGS sequence"/>
</dbReference>
<evidence type="ECO:0000313" key="6">
    <source>
        <dbReference type="Proteomes" id="UP001595975"/>
    </source>
</evidence>
<proteinExistence type="inferred from homology"/>
<comment type="caution">
    <text evidence="5">The sequence shown here is derived from an EMBL/GenBank/DDBJ whole genome shotgun (WGS) entry which is preliminary data.</text>
</comment>
<evidence type="ECO:0000259" key="4">
    <source>
        <dbReference type="Pfam" id="PF22725"/>
    </source>
</evidence>
<dbReference type="InterPro" id="IPR000683">
    <property type="entry name" value="Gfo/Idh/MocA-like_OxRdtase_N"/>
</dbReference>
<dbReference type="SUPFAM" id="SSF51735">
    <property type="entry name" value="NAD(P)-binding Rossmann-fold domains"/>
    <property type="match status" value="1"/>
</dbReference>
<gene>
    <name evidence="5" type="ORF">ACFP3U_08260</name>
</gene>
<dbReference type="InterPro" id="IPR050984">
    <property type="entry name" value="Gfo/Idh/MocA_domain"/>
</dbReference>
<keyword evidence="2" id="KW-0560">Oxidoreductase</keyword>
<protein>
    <submittedName>
        <fullName evidence="5">Gfo/Idh/MocA family protein</fullName>
    </submittedName>
</protein>
<dbReference type="PANTHER" id="PTHR22604:SF105">
    <property type="entry name" value="TRANS-1,2-DIHYDROBENZENE-1,2-DIOL DEHYDROGENASE"/>
    <property type="match status" value="1"/>
</dbReference>
<feature type="domain" description="GFO/IDH/MocA-like oxidoreductase" evidence="4">
    <location>
        <begin position="127"/>
        <end position="243"/>
    </location>
</feature>